<feature type="non-terminal residue" evidence="2">
    <location>
        <position position="919"/>
    </location>
</feature>
<organism evidence="2 3">
    <name type="scientific">Prorocentrum cordatum</name>
    <dbReference type="NCBI Taxonomy" id="2364126"/>
    <lineage>
        <taxon>Eukaryota</taxon>
        <taxon>Sar</taxon>
        <taxon>Alveolata</taxon>
        <taxon>Dinophyceae</taxon>
        <taxon>Prorocentrales</taxon>
        <taxon>Prorocentraceae</taxon>
        <taxon>Prorocentrum</taxon>
    </lineage>
</organism>
<keyword evidence="3" id="KW-1185">Reference proteome</keyword>
<evidence type="ECO:0000313" key="3">
    <source>
        <dbReference type="Proteomes" id="UP001189429"/>
    </source>
</evidence>
<sequence length="919" mass="100900">GRLGPKSDVEYFEWVNEHFLISDDYHLSMLSSAGAFAVERHSENKEGRGSKASVTELAKSAWAKGIRQEMRSPPWLAQSASVGDDETFTALHWGALLTATKDCMLRDVGKTDVRVQESLNKKIKGCRLYSRRSSKGAAKFLARYGSGPNEAATPTTIIQVFGYTSDVQTSFDSGKPAMKWCSVMYKDSQKIMIDVGECRGEWVWGVIARRFRYEVVANKTPSTSFDRVRRSAADVVRILRDDHPEYIPDLVLLCMPRLLGNWEQIVEQDEKEAMAVARAKSFLSYLAEVYKPLARIDEKQLHLVGDVKAIALHGALLGSVKLRVKGSSYKTVKGFEGLRAAFIKHMTKRALIPRYSDPITDSCAEEAADVDGGSAMTEEVAAPGIDESKQTVEQIVNHLITGACITKPMAANLSAASALNQVMMASFKIQADQGGSFAAGGDGVQLKFFDLVIESVLGKYPDSWGAVAKFIAKAKPKFSACLKETALSGSRCLYESVCAEFVDGELECFPSRMVSAMRIKVCLHVCSSLAMQMCMEKGADGKIVPKRLFPEVFSNACSDLVATIDIKNLNGDITGMIDAAPSWQEATRSFALAPIEANTLIETHSPKQFEEMQQKLKEGLTSASNLKTAWPKLLHSYKIKLDKPLDYQQITILPAEKNVAVNTIMSAFNKTHNDAVEALHVLQNTAGFAMNSALKKYVKAGESIYEWLSRVMMSEKADLNNTELRKKEIQTKLNAAFAEIAGKCGDSKDDDYMLVAEEKKTAAGLSKKVKLVRNLDYFSANGDTRVWHLRGKVVDEHVASNVGRANLVDLGRSEGVGPRFFLDGSAHQSLKKSDACLGFLIRPAHAPPADSTAKKEAKFTAGVRSQLPVATRTLQFEDLEITLSSGEILTYKSAHLMPLRAAPGGDRQTPYRAETALDK</sequence>
<name>A0ABN9XKR6_9DINO</name>
<proteinExistence type="predicted"/>
<evidence type="ECO:0000313" key="2">
    <source>
        <dbReference type="EMBL" id="CAK0900404.1"/>
    </source>
</evidence>
<feature type="coiled-coil region" evidence="1">
    <location>
        <begin position="712"/>
        <end position="739"/>
    </location>
</feature>
<gene>
    <name evidence="2" type="ORF">PCOR1329_LOCUS77691</name>
</gene>
<feature type="non-terminal residue" evidence="2">
    <location>
        <position position="1"/>
    </location>
</feature>
<reference evidence="2" key="1">
    <citation type="submission" date="2023-10" db="EMBL/GenBank/DDBJ databases">
        <authorList>
            <person name="Chen Y."/>
            <person name="Shah S."/>
            <person name="Dougan E. K."/>
            <person name="Thang M."/>
            <person name="Chan C."/>
        </authorList>
    </citation>
    <scope>NUCLEOTIDE SEQUENCE [LARGE SCALE GENOMIC DNA]</scope>
</reference>
<comment type="caution">
    <text evidence="2">The sequence shown here is derived from an EMBL/GenBank/DDBJ whole genome shotgun (WGS) entry which is preliminary data.</text>
</comment>
<keyword evidence="1" id="KW-0175">Coiled coil</keyword>
<evidence type="ECO:0000256" key="1">
    <source>
        <dbReference type="SAM" id="Coils"/>
    </source>
</evidence>
<dbReference type="EMBL" id="CAUYUJ010020771">
    <property type="protein sequence ID" value="CAK0900404.1"/>
    <property type="molecule type" value="Genomic_DNA"/>
</dbReference>
<accession>A0ABN9XKR6</accession>
<protein>
    <submittedName>
        <fullName evidence="2">Uncharacterized protein</fullName>
    </submittedName>
</protein>
<dbReference type="Proteomes" id="UP001189429">
    <property type="component" value="Unassembled WGS sequence"/>
</dbReference>